<evidence type="ECO:0000259" key="1">
    <source>
        <dbReference type="Pfam" id="PF13460"/>
    </source>
</evidence>
<dbReference type="Proteomes" id="UP000233750">
    <property type="component" value="Unassembled WGS sequence"/>
</dbReference>
<dbReference type="Proteomes" id="UP000550260">
    <property type="component" value="Unassembled WGS sequence"/>
</dbReference>
<organism evidence="3 4">
    <name type="scientific">Amycolatopsis echigonensis</name>
    <dbReference type="NCBI Taxonomy" id="2576905"/>
    <lineage>
        <taxon>Bacteria</taxon>
        <taxon>Bacillati</taxon>
        <taxon>Actinomycetota</taxon>
        <taxon>Actinomycetes</taxon>
        <taxon>Pseudonocardiales</taxon>
        <taxon>Pseudonocardiaceae</taxon>
        <taxon>Amycolatopsis</taxon>
    </lineage>
</organism>
<reference evidence="2 5" key="2">
    <citation type="submission" date="2020-08" db="EMBL/GenBank/DDBJ databases">
        <title>Amycolatopsis echigonensis JCM 21831.</title>
        <authorList>
            <person name="Tedsree N."/>
            <person name="Kuncharoen N."/>
            <person name="Likhitwitayawuid K."/>
            <person name="Tanasupawat S."/>
        </authorList>
    </citation>
    <scope>NUCLEOTIDE SEQUENCE [LARGE SCALE GENOMIC DNA]</scope>
    <source>
        <strain evidence="2 5">JCM 21831</strain>
    </source>
</reference>
<reference evidence="3 4" key="1">
    <citation type="submission" date="2017-12" db="EMBL/GenBank/DDBJ databases">
        <title>Sequencing the genomes of 1000 Actinobacteria strains.</title>
        <authorList>
            <person name="Klenk H.-P."/>
        </authorList>
    </citation>
    <scope>NUCLEOTIDE SEQUENCE [LARGE SCALE GENOMIC DNA]</scope>
    <source>
        <strain evidence="3 4">DSM 45165</strain>
    </source>
</reference>
<proteinExistence type="predicted"/>
<dbReference type="Gene3D" id="3.90.25.10">
    <property type="entry name" value="UDP-galactose 4-epimerase, domain 1"/>
    <property type="match status" value="1"/>
</dbReference>
<evidence type="ECO:0000313" key="5">
    <source>
        <dbReference type="Proteomes" id="UP000550260"/>
    </source>
</evidence>
<sequence length="286" mass="30705">MTTAPTLVIGATGNVGRQVAVQLTERELPVRALARRPEKANLPASVEVVPGDLSDVDSLRAALRGVDSVFLMWPLMSRDPAEAIADTIAGSARRLVLLSSAAVRGDSDDAISRVHRAVEEAIEHTSLEWTFLRPHGFATNTLGWASQIRESGVVRGAYGSVYSTLIHEADLAAVAVTALTSDGHVGAKYDLTGAAALTQVEQVRVIGEVIGRETRWEEVPREVARELLLQRIPAEYADAMLDAFAHLASSEPDRPTSTVEEVTGVPARTFAQWVADHAAEFDPAAR</sequence>
<dbReference type="RefSeq" id="WP_101438871.1">
    <property type="nucleotide sequence ID" value="NZ_JACJHR010000073.1"/>
</dbReference>
<dbReference type="PANTHER" id="PTHR43162">
    <property type="match status" value="1"/>
</dbReference>
<feature type="domain" description="NAD(P)-binding" evidence="1">
    <location>
        <begin position="10"/>
        <end position="181"/>
    </location>
</feature>
<dbReference type="SUPFAM" id="SSF51735">
    <property type="entry name" value="NAD(P)-binding Rossmann-fold domains"/>
    <property type="match status" value="1"/>
</dbReference>
<dbReference type="EMBL" id="JACJHR010000073">
    <property type="protein sequence ID" value="MBB2504466.1"/>
    <property type="molecule type" value="Genomic_DNA"/>
</dbReference>
<dbReference type="EMBL" id="PJMY01000003">
    <property type="protein sequence ID" value="PKV95941.1"/>
    <property type="molecule type" value="Genomic_DNA"/>
</dbReference>
<dbReference type="OrthoDB" id="3207931at2"/>
<dbReference type="Pfam" id="PF13460">
    <property type="entry name" value="NAD_binding_10"/>
    <property type="match status" value="1"/>
</dbReference>
<name>A0A2N3WPY0_9PSEU</name>
<keyword evidence="4" id="KW-1185">Reference proteome</keyword>
<evidence type="ECO:0000313" key="3">
    <source>
        <dbReference type="EMBL" id="PKV95941.1"/>
    </source>
</evidence>
<dbReference type="InterPro" id="IPR036291">
    <property type="entry name" value="NAD(P)-bd_dom_sf"/>
</dbReference>
<accession>A0A8E2B7Z8</accession>
<evidence type="ECO:0000313" key="2">
    <source>
        <dbReference type="EMBL" id="MBB2504466.1"/>
    </source>
</evidence>
<evidence type="ECO:0000313" key="4">
    <source>
        <dbReference type="Proteomes" id="UP000233750"/>
    </source>
</evidence>
<dbReference type="InterPro" id="IPR016040">
    <property type="entry name" value="NAD(P)-bd_dom"/>
</dbReference>
<accession>A0A2N3WPY0</accession>
<dbReference type="Gene3D" id="3.40.50.720">
    <property type="entry name" value="NAD(P)-binding Rossmann-like Domain"/>
    <property type="match status" value="1"/>
</dbReference>
<dbReference type="InterPro" id="IPR051604">
    <property type="entry name" value="Ergot_Alk_Oxidoreductase"/>
</dbReference>
<dbReference type="PANTHER" id="PTHR43162:SF1">
    <property type="entry name" value="PRESTALK A DIFFERENTIATION PROTEIN A"/>
    <property type="match status" value="1"/>
</dbReference>
<dbReference type="AlphaFoldDB" id="A0A2N3WPY0"/>
<protein>
    <submittedName>
        <fullName evidence="2">NAD(P)H-binding protein</fullName>
    </submittedName>
    <submittedName>
        <fullName evidence="3">Uncharacterized protein YbjT (DUF2867 family)</fullName>
    </submittedName>
</protein>
<comment type="caution">
    <text evidence="3">The sequence shown here is derived from an EMBL/GenBank/DDBJ whole genome shotgun (WGS) entry which is preliminary data.</text>
</comment>
<gene>
    <name evidence="3" type="ORF">ATK30_6875</name>
    <name evidence="2" type="ORF">H5411_35650</name>
</gene>